<evidence type="ECO:0000256" key="13">
    <source>
        <dbReference type="ARBA" id="ARBA00023136"/>
    </source>
</evidence>
<dbReference type="AlphaFoldDB" id="A0AA95I4Y0"/>
<evidence type="ECO:0000256" key="15">
    <source>
        <dbReference type="SAM" id="Phobius"/>
    </source>
</evidence>
<feature type="domain" description="HAMP" evidence="17">
    <location>
        <begin position="318"/>
        <end position="370"/>
    </location>
</feature>
<evidence type="ECO:0000256" key="4">
    <source>
        <dbReference type="ARBA" id="ARBA00022475"/>
    </source>
</evidence>
<keyword evidence="8" id="KW-0547">Nucleotide-binding</keyword>
<evidence type="ECO:0000259" key="16">
    <source>
        <dbReference type="PROSITE" id="PS50109"/>
    </source>
</evidence>
<dbReference type="InterPro" id="IPR010559">
    <property type="entry name" value="Sig_transdc_His_kin_internal"/>
</dbReference>
<dbReference type="InterPro" id="IPR036890">
    <property type="entry name" value="HATPase_C_sf"/>
</dbReference>
<evidence type="ECO:0000256" key="6">
    <source>
        <dbReference type="ARBA" id="ARBA00022679"/>
    </source>
</evidence>
<dbReference type="SUPFAM" id="SSF158472">
    <property type="entry name" value="HAMP domain-like"/>
    <property type="match status" value="1"/>
</dbReference>
<comment type="subcellular location">
    <subcellularLocation>
        <location evidence="2">Cell membrane</location>
        <topology evidence="2">Multi-pass membrane protein</topology>
    </subcellularLocation>
</comment>
<evidence type="ECO:0000256" key="10">
    <source>
        <dbReference type="ARBA" id="ARBA00022840"/>
    </source>
</evidence>
<dbReference type="InterPro" id="IPR003594">
    <property type="entry name" value="HATPase_dom"/>
</dbReference>
<dbReference type="Gene3D" id="6.10.340.10">
    <property type="match status" value="1"/>
</dbReference>
<keyword evidence="5" id="KW-0597">Phosphoprotein</keyword>
<keyword evidence="6 18" id="KW-0808">Transferase</keyword>
<evidence type="ECO:0000256" key="11">
    <source>
        <dbReference type="ARBA" id="ARBA00022989"/>
    </source>
</evidence>
<feature type="coiled-coil region" evidence="14">
    <location>
        <begin position="351"/>
        <end position="385"/>
    </location>
</feature>
<evidence type="ECO:0000256" key="9">
    <source>
        <dbReference type="ARBA" id="ARBA00022777"/>
    </source>
</evidence>
<dbReference type="PROSITE" id="PS50885">
    <property type="entry name" value="HAMP"/>
    <property type="match status" value="1"/>
</dbReference>
<sequence>MNWLRHASSFLEQFHLRKIQTIITLSTISITVFVVILVSYMLFDRFSKASEQNTYLNLNQIIEQVNANLELYVNGMEDIFEVAEEKINEGSTWSDAKLEEQLGTILGTREDLVSIALFSTEGELVRNVPAIPMRQNTKLTEQPWFEMAKKNPGKLQFTPPHIQNLFKWQYRWVVSMSKVIQYYNGDQLHEGVLVIDVNFRTIDELSKSVMLGKQGYVYIIDAAGNIVYHPQQQLIYAGLKYENLEPVLGYSFGSYLDDSEGEQRIILIQTVEPIGWKIVGVAYVEEFLTTKQELRDFIVWFLLCVIVIVLIVSIYVSAKISQPIRRLERSVKKVEKGNFRTAVHVGGVYEVEQLSKRFNLMLRRIRELMDQIIEEQEAKRKSELDVLQSQINPHFLYNTLNSVTRLAEMGRNEEVVTTITSLSRFFRISLSKGSHIISVEEELEHVRNYLIIQTIRFKNKFRYEIKCEEAALDCLTLKLILQPLVENAIHHGIEQLAEEGFIGIYVTLENEQLRLQIKDNGVGMSPERLAKVRAGDARSESGSGSGVGVRNVQERIALYYGSAYGLHFESELEEGTAVTITIPVVKAESVQRRERA</sequence>
<dbReference type="SMART" id="SM00387">
    <property type="entry name" value="HATPase_c"/>
    <property type="match status" value="1"/>
</dbReference>
<dbReference type="InterPro" id="IPR050640">
    <property type="entry name" value="Bact_2-comp_sensor_kinase"/>
</dbReference>
<dbReference type="InterPro" id="IPR005467">
    <property type="entry name" value="His_kinase_dom"/>
</dbReference>
<keyword evidence="10" id="KW-0067">ATP-binding</keyword>
<feature type="domain" description="Histidine kinase" evidence="16">
    <location>
        <begin position="477"/>
        <end position="586"/>
    </location>
</feature>
<evidence type="ECO:0000256" key="12">
    <source>
        <dbReference type="ARBA" id="ARBA00023012"/>
    </source>
</evidence>
<dbReference type="Pfam" id="PF02518">
    <property type="entry name" value="HATPase_c"/>
    <property type="match status" value="1"/>
</dbReference>
<feature type="transmembrane region" description="Helical" evidence="15">
    <location>
        <begin position="21"/>
        <end position="43"/>
    </location>
</feature>
<dbReference type="PROSITE" id="PS50109">
    <property type="entry name" value="HIS_KIN"/>
    <property type="match status" value="1"/>
</dbReference>
<dbReference type="SMART" id="SM00304">
    <property type="entry name" value="HAMP"/>
    <property type="match status" value="1"/>
</dbReference>
<evidence type="ECO:0000256" key="1">
    <source>
        <dbReference type="ARBA" id="ARBA00000085"/>
    </source>
</evidence>
<keyword evidence="4" id="KW-1003">Cell membrane</keyword>
<proteinExistence type="predicted"/>
<evidence type="ECO:0000256" key="5">
    <source>
        <dbReference type="ARBA" id="ARBA00022553"/>
    </source>
</evidence>
<feature type="transmembrane region" description="Helical" evidence="15">
    <location>
        <begin position="297"/>
        <end position="318"/>
    </location>
</feature>
<dbReference type="Gene3D" id="3.30.565.10">
    <property type="entry name" value="Histidine kinase-like ATPase, C-terminal domain"/>
    <property type="match status" value="1"/>
</dbReference>
<evidence type="ECO:0000313" key="19">
    <source>
        <dbReference type="Proteomes" id="UP001177943"/>
    </source>
</evidence>
<dbReference type="EC" id="2.7.13.3" evidence="3"/>
<dbReference type="KEGG" id="pwn:QNH46_14085"/>
<keyword evidence="12" id="KW-0902">Two-component regulatory system</keyword>
<gene>
    <name evidence="18" type="ORF">QNH46_14085</name>
</gene>
<dbReference type="InterPro" id="IPR004358">
    <property type="entry name" value="Sig_transdc_His_kin-like_C"/>
</dbReference>
<reference evidence="18" key="1">
    <citation type="submission" date="2023-05" db="EMBL/GenBank/DDBJ databases">
        <title>Comparative genomics of Bacillaceae isolates and their secondary metabolite potential.</title>
        <authorList>
            <person name="Song L."/>
            <person name="Nielsen L.J."/>
            <person name="Mohite O."/>
            <person name="Xu X."/>
            <person name="Weber T."/>
            <person name="Kovacs A.T."/>
        </authorList>
    </citation>
    <scope>NUCLEOTIDE SEQUENCE</scope>
    <source>
        <strain evidence="18">B2_4</strain>
    </source>
</reference>
<evidence type="ECO:0000256" key="14">
    <source>
        <dbReference type="SAM" id="Coils"/>
    </source>
</evidence>
<evidence type="ECO:0000256" key="3">
    <source>
        <dbReference type="ARBA" id="ARBA00012438"/>
    </source>
</evidence>
<dbReference type="CDD" id="cd12912">
    <property type="entry name" value="PDC2_MCP_like"/>
    <property type="match status" value="1"/>
</dbReference>
<dbReference type="Pfam" id="PF00672">
    <property type="entry name" value="HAMP"/>
    <property type="match status" value="1"/>
</dbReference>
<dbReference type="Gene3D" id="3.30.450.20">
    <property type="entry name" value="PAS domain"/>
    <property type="match status" value="2"/>
</dbReference>
<dbReference type="SUPFAM" id="SSF55874">
    <property type="entry name" value="ATPase domain of HSP90 chaperone/DNA topoisomerase II/histidine kinase"/>
    <property type="match status" value="1"/>
</dbReference>
<evidence type="ECO:0000256" key="8">
    <source>
        <dbReference type="ARBA" id="ARBA00022741"/>
    </source>
</evidence>
<evidence type="ECO:0000256" key="2">
    <source>
        <dbReference type="ARBA" id="ARBA00004651"/>
    </source>
</evidence>
<dbReference type="GO" id="GO:0005524">
    <property type="term" value="F:ATP binding"/>
    <property type="evidence" value="ECO:0007669"/>
    <property type="project" value="UniProtKB-KW"/>
</dbReference>
<keyword evidence="7 15" id="KW-0812">Transmembrane</keyword>
<comment type="catalytic activity">
    <reaction evidence="1">
        <text>ATP + protein L-histidine = ADP + protein N-phospho-L-histidine.</text>
        <dbReference type="EC" id="2.7.13.3"/>
    </reaction>
</comment>
<dbReference type="GO" id="GO:0000155">
    <property type="term" value="F:phosphorelay sensor kinase activity"/>
    <property type="evidence" value="ECO:0007669"/>
    <property type="project" value="InterPro"/>
</dbReference>
<dbReference type="InterPro" id="IPR033479">
    <property type="entry name" value="dCache_1"/>
</dbReference>
<accession>A0AA95I4Y0</accession>
<keyword evidence="11 15" id="KW-1133">Transmembrane helix</keyword>
<dbReference type="Proteomes" id="UP001177943">
    <property type="component" value="Chromosome"/>
</dbReference>
<name>A0AA95I4Y0_9BACL</name>
<dbReference type="CDD" id="cd06225">
    <property type="entry name" value="HAMP"/>
    <property type="match status" value="1"/>
</dbReference>
<keyword evidence="9 18" id="KW-0418">Kinase</keyword>
<organism evidence="18 19">
    <name type="scientific">Paenibacillus woosongensis</name>
    <dbReference type="NCBI Taxonomy" id="307580"/>
    <lineage>
        <taxon>Bacteria</taxon>
        <taxon>Bacillati</taxon>
        <taxon>Bacillota</taxon>
        <taxon>Bacilli</taxon>
        <taxon>Bacillales</taxon>
        <taxon>Paenibacillaceae</taxon>
        <taxon>Paenibacillus</taxon>
    </lineage>
</organism>
<evidence type="ECO:0000313" key="18">
    <source>
        <dbReference type="EMBL" id="WHX47293.1"/>
    </source>
</evidence>
<evidence type="ECO:0000256" key="7">
    <source>
        <dbReference type="ARBA" id="ARBA00022692"/>
    </source>
</evidence>
<dbReference type="EMBL" id="CP126084">
    <property type="protein sequence ID" value="WHX47293.1"/>
    <property type="molecule type" value="Genomic_DNA"/>
</dbReference>
<dbReference type="InterPro" id="IPR003660">
    <property type="entry name" value="HAMP_dom"/>
</dbReference>
<dbReference type="GO" id="GO:0005886">
    <property type="term" value="C:plasma membrane"/>
    <property type="evidence" value="ECO:0007669"/>
    <property type="project" value="UniProtKB-SubCell"/>
</dbReference>
<dbReference type="PRINTS" id="PR00344">
    <property type="entry name" value="BCTRLSENSOR"/>
</dbReference>
<protein>
    <recommendedName>
        <fullName evidence="3">histidine kinase</fullName>
        <ecNumber evidence="3">2.7.13.3</ecNumber>
    </recommendedName>
</protein>
<dbReference type="Pfam" id="PF06580">
    <property type="entry name" value="His_kinase"/>
    <property type="match status" value="1"/>
</dbReference>
<dbReference type="Pfam" id="PF02743">
    <property type="entry name" value="dCache_1"/>
    <property type="match status" value="1"/>
</dbReference>
<dbReference type="PANTHER" id="PTHR34220:SF7">
    <property type="entry name" value="SENSOR HISTIDINE KINASE YPDA"/>
    <property type="match status" value="1"/>
</dbReference>
<dbReference type="PANTHER" id="PTHR34220">
    <property type="entry name" value="SENSOR HISTIDINE KINASE YPDA"/>
    <property type="match status" value="1"/>
</dbReference>
<keyword evidence="13 15" id="KW-0472">Membrane</keyword>
<keyword evidence="14" id="KW-0175">Coiled coil</keyword>
<evidence type="ECO:0000259" key="17">
    <source>
        <dbReference type="PROSITE" id="PS50885"/>
    </source>
</evidence>
<dbReference type="RefSeq" id="WP_283924879.1">
    <property type="nucleotide sequence ID" value="NZ_CP126084.1"/>
</dbReference>